<comment type="caution">
    <text evidence="2">The sequence shown here is derived from an EMBL/GenBank/DDBJ whole genome shotgun (WGS) entry which is preliminary data.</text>
</comment>
<feature type="transmembrane region" description="Helical" evidence="1">
    <location>
        <begin position="34"/>
        <end position="50"/>
    </location>
</feature>
<sequence length="523" mass="58109">MSKDIDDLGRSEIKKLQSKLVETISDEVNFKTSYFLLLISSAIIATFGLLNDTVAVVIGAMLIAPLFSPVMGITVGVLTTRRHLLRKSATSLFISIGVTLFVAAVITFITPDIGISQEILARTNPTIIDLLIALASSVIGVSALYYPKISSSATGVAVSIALLPPLCASGIGIALGSWEIFWGAFLLFLANIAAIVFAGVITLYILKFRPHRDKEEKRFAWGLSLSFIFLVILAVPLTIYLRETIQQSVIRNQVLETLREELSAITPDAKLDKTNILFIPTQDSTEIGIEATAYLPEGTYLTVSQQKAIVEKISQTIDSPVELDLNIVDTILLRRQEDEQLQKLQKQFEEQLESELLSIQPGLIIDKLGSTLQKSEDGSIESAEGFVQLRQDPENPSISFEEKELLEWSLQETFKFDVHLLIEFIPTTQLRELTEDDFISSITTNSLTHELRTISDKIVMDPPIISEIDSDSIHVIQRIYIPTNVIITKEYEAELEKKLDARITKNVSLTLQIVSFTEPITVE</sequence>
<dbReference type="PANTHER" id="PTHR20992:SF9">
    <property type="entry name" value="AT15442P-RELATED"/>
    <property type="match status" value="1"/>
</dbReference>
<reference evidence="2" key="1">
    <citation type="submission" date="2020-04" db="EMBL/GenBank/DDBJ databases">
        <authorList>
            <person name="Zhang T."/>
        </authorList>
    </citation>
    <scope>NUCLEOTIDE SEQUENCE</scope>
    <source>
        <strain evidence="2">HKST-UBA11</strain>
    </source>
</reference>
<feature type="transmembrane region" description="Helical" evidence="1">
    <location>
        <begin position="153"/>
        <end position="174"/>
    </location>
</feature>
<evidence type="ECO:0000313" key="2">
    <source>
        <dbReference type="EMBL" id="MCA9385692.1"/>
    </source>
</evidence>
<protein>
    <submittedName>
        <fullName evidence="2">TIGR00341 family protein</fullName>
    </submittedName>
</protein>
<dbReference type="EMBL" id="JAGQLH010000037">
    <property type="protein sequence ID" value="MCA9385692.1"/>
    <property type="molecule type" value="Genomic_DNA"/>
</dbReference>
<evidence type="ECO:0000256" key="1">
    <source>
        <dbReference type="SAM" id="Phobius"/>
    </source>
</evidence>
<organism evidence="2 3">
    <name type="scientific">Candidatus Dojkabacteria bacterium</name>
    <dbReference type="NCBI Taxonomy" id="2099670"/>
    <lineage>
        <taxon>Bacteria</taxon>
        <taxon>Candidatus Dojkabacteria</taxon>
    </lineage>
</organism>
<proteinExistence type="predicted"/>
<keyword evidence="1" id="KW-1133">Transmembrane helix</keyword>
<reference evidence="2" key="2">
    <citation type="journal article" date="2021" name="Microbiome">
        <title>Successional dynamics and alternative stable states in a saline activated sludge microbial community over 9 years.</title>
        <authorList>
            <person name="Wang Y."/>
            <person name="Ye J."/>
            <person name="Ju F."/>
            <person name="Liu L."/>
            <person name="Boyd J.A."/>
            <person name="Deng Y."/>
            <person name="Parks D.H."/>
            <person name="Jiang X."/>
            <person name="Yin X."/>
            <person name="Woodcroft B.J."/>
            <person name="Tyson G.W."/>
            <person name="Hugenholtz P."/>
            <person name="Polz M.F."/>
            <person name="Zhang T."/>
        </authorList>
    </citation>
    <scope>NUCLEOTIDE SEQUENCE</scope>
    <source>
        <strain evidence="2">HKST-UBA11</strain>
    </source>
</reference>
<evidence type="ECO:0000313" key="3">
    <source>
        <dbReference type="Proteomes" id="UP000754563"/>
    </source>
</evidence>
<feature type="transmembrane region" description="Helical" evidence="1">
    <location>
        <begin position="56"/>
        <end position="80"/>
    </location>
</feature>
<gene>
    <name evidence="2" type="ORF">KC717_03515</name>
</gene>
<accession>A0A955RKQ4</accession>
<dbReference type="AlphaFoldDB" id="A0A955RKQ4"/>
<feature type="transmembrane region" description="Helical" evidence="1">
    <location>
        <begin position="127"/>
        <end position="146"/>
    </location>
</feature>
<dbReference type="Pfam" id="PF04087">
    <property type="entry name" value="DUF389"/>
    <property type="match status" value="1"/>
</dbReference>
<dbReference type="InterPro" id="IPR005240">
    <property type="entry name" value="DUF389"/>
</dbReference>
<feature type="transmembrane region" description="Helical" evidence="1">
    <location>
        <begin position="218"/>
        <end position="241"/>
    </location>
</feature>
<keyword evidence="1" id="KW-0472">Membrane</keyword>
<dbReference type="Proteomes" id="UP000754563">
    <property type="component" value="Unassembled WGS sequence"/>
</dbReference>
<feature type="transmembrane region" description="Helical" evidence="1">
    <location>
        <begin position="92"/>
        <end position="115"/>
    </location>
</feature>
<keyword evidence="1" id="KW-0812">Transmembrane</keyword>
<name>A0A955RKQ4_9BACT</name>
<feature type="transmembrane region" description="Helical" evidence="1">
    <location>
        <begin position="180"/>
        <end position="206"/>
    </location>
</feature>
<dbReference type="PANTHER" id="PTHR20992">
    <property type="entry name" value="AT15442P-RELATED"/>
    <property type="match status" value="1"/>
</dbReference>
<dbReference type="NCBIfam" id="TIGR00341">
    <property type="entry name" value="TIGR00341 family protein"/>
    <property type="match status" value="1"/>
</dbReference>